<dbReference type="GO" id="GO:0009409">
    <property type="term" value="P:response to cold"/>
    <property type="evidence" value="ECO:0007669"/>
    <property type="project" value="UniProtKB-ARBA"/>
</dbReference>
<dbReference type="Gene3D" id="2.40.30.10">
    <property type="entry name" value="Translation factors"/>
    <property type="match status" value="1"/>
</dbReference>
<dbReference type="InterPro" id="IPR035651">
    <property type="entry name" value="BipA_V"/>
</dbReference>
<dbReference type="FunFam" id="3.30.70.240:FF:000002">
    <property type="entry name" value="GTP-binding protein TypA"/>
    <property type="match status" value="1"/>
</dbReference>
<dbReference type="NCBIfam" id="TIGR01394">
    <property type="entry name" value="TypA_BipA"/>
    <property type="match status" value="1"/>
</dbReference>
<dbReference type="HAMAP" id="MF_00849">
    <property type="entry name" value="BipA"/>
    <property type="match status" value="1"/>
</dbReference>
<evidence type="ECO:0000313" key="6">
    <source>
        <dbReference type="EMBL" id="CQR74253.1"/>
    </source>
</evidence>
<dbReference type="GO" id="GO:0000049">
    <property type="term" value="F:tRNA binding"/>
    <property type="evidence" value="ECO:0007669"/>
    <property type="project" value="UniProtKB-KW"/>
</dbReference>
<dbReference type="Pfam" id="PF00009">
    <property type="entry name" value="GTP_EFTU"/>
    <property type="match status" value="1"/>
</dbReference>
<dbReference type="InterPro" id="IPR009000">
    <property type="entry name" value="Transl_B-barrel_sf"/>
</dbReference>
<dbReference type="InterPro" id="IPR031157">
    <property type="entry name" value="G_TR_CS"/>
</dbReference>
<dbReference type="FunFam" id="3.40.50.300:FF:000055">
    <property type="entry name" value="GTP-binding protein TypA"/>
    <property type="match status" value="1"/>
</dbReference>
<comment type="function">
    <text evidence="4">A 50S ribosomal subunit assembly protein with GTPase activity, required for 50S subunit assembly at low temperatures, may also play a role in translation. Binds GTP and analogs. Binds the 70S ribosome between the 30S and 50S subunits, in a similar position as ribosome-bound EF-G; it contacts a number of ribosomal proteins, both rRNAs and the A-site tRNA.</text>
</comment>
<dbReference type="InterPro" id="IPR005225">
    <property type="entry name" value="Small_GTP-bd"/>
</dbReference>
<keyword evidence="2 4" id="KW-0342">GTP-binding</keyword>
<dbReference type="InterPro" id="IPR042116">
    <property type="entry name" value="TypA/BipA_C"/>
</dbReference>
<evidence type="ECO:0000256" key="3">
    <source>
        <dbReference type="ARBA" id="ARBA00048548"/>
    </source>
</evidence>
<protein>
    <recommendedName>
        <fullName evidence="4">Large ribosomal subunit assembly factor BipA</fullName>
        <ecNumber evidence="4">3.6.5.-</ecNumber>
    </recommendedName>
    <alternativeName>
        <fullName evidence="4">GTP-binding protein BipA</fullName>
    </alternativeName>
</protein>
<comment type="subcellular location">
    <subcellularLocation>
        <location evidence="4">Cytoplasm</location>
    </subcellularLocation>
    <text evidence="4">Binds to ribosomes.</text>
</comment>
<dbReference type="FunFam" id="2.40.50.250:FF:000001">
    <property type="entry name" value="GTP-binding protein TypA"/>
    <property type="match status" value="1"/>
</dbReference>
<dbReference type="Gene3D" id="3.30.70.240">
    <property type="match status" value="1"/>
</dbReference>
<dbReference type="CDD" id="cd03691">
    <property type="entry name" value="BipA_TypA_II"/>
    <property type="match status" value="1"/>
</dbReference>
<dbReference type="InterPro" id="IPR000795">
    <property type="entry name" value="T_Tr_GTP-bd_dom"/>
</dbReference>
<dbReference type="GO" id="GO:0019843">
    <property type="term" value="F:rRNA binding"/>
    <property type="evidence" value="ECO:0007669"/>
    <property type="project" value="UniProtKB-KW"/>
</dbReference>
<dbReference type="EC" id="3.6.5.-" evidence="4"/>
<dbReference type="InterPro" id="IPR027417">
    <property type="entry name" value="P-loop_NTPase"/>
</dbReference>
<dbReference type="InterPro" id="IPR000640">
    <property type="entry name" value="EFG_V-like"/>
</dbReference>
<dbReference type="InterPro" id="IPR035647">
    <property type="entry name" value="EFG_III/V"/>
</dbReference>
<keyword evidence="4" id="KW-0963">Cytoplasm</keyword>
<dbReference type="GO" id="GO:0005829">
    <property type="term" value="C:cytosol"/>
    <property type="evidence" value="ECO:0007669"/>
    <property type="project" value="TreeGrafter"/>
</dbReference>
<keyword evidence="4" id="KW-0378">Hydrolase</keyword>
<gene>
    <name evidence="4" type="primary">bipA</name>
    <name evidence="6" type="ORF">SpAn4DRAFT_0715</name>
</gene>
<evidence type="ECO:0000256" key="4">
    <source>
        <dbReference type="HAMAP-Rule" id="MF_00849"/>
    </source>
</evidence>
<dbReference type="InterPro" id="IPR047042">
    <property type="entry name" value="BipA_II"/>
</dbReference>
<dbReference type="InterPro" id="IPR006298">
    <property type="entry name" value="BipA"/>
</dbReference>
<dbReference type="InterPro" id="IPR048876">
    <property type="entry name" value="BipA_C"/>
</dbReference>
<comment type="subunit">
    <text evidence="4">Monomer.</text>
</comment>
<evidence type="ECO:0000259" key="5">
    <source>
        <dbReference type="PROSITE" id="PS51722"/>
    </source>
</evidence>
<dbReference type="GO" id="GO:0010467">
    <property type="term" value="P:gene expression"/>
    <property type="evidence" value="ECO:0007669"/>
    <property type="project" value="UniProtKB-ARBA"/>
</dbReference>
<comment type="similarity">
    <text evidence="4">Belongs to the TRAFAC class translation factor GTPase superfamily. Classic translation factor GTPase family. BipA subfamily.</text>
</comment>
<dbReference type="GO" id="GO:0005525">
    <property type="term" value="F:GTP binding"/>
    <property type="evidence" value="ECO:0007669"/>
    <property type="project" value="UniProtKB-UniRule"/>
</dbReference>
<dbReference type="PANTHER" id="PTHR42908:SF8">
    <property type="entry name" value="TR-TYPE G DOMAIN-CONTAINING PROTEIN"/>
    <property type="match status" value="1"/>
</dbReference>
<dbReference type="GO" id="GO:0000027">
    <property type="term" value="P:ribosomal large subunit assembly"/>
    <property type="evidence" value="ECO:0007669"/>
    <property type="project" value="UniProtKB-UniRule"/>
</dbReference>
<feature type="binding site" evidence="4">
    <location>
        <begin position="16"/>
        <end position="21"/>
    </location>
    <ligand>
        <name>GTP</name>
        <dbReference type="ChEBI" id="CHEBI:37565"/>
    </ligand>
</feature>
<dbReference type="SUPFAM" id="SSF54980">
    <property type="entry name" value="EF-G C-terminal domain-like"/>
    <property type="match status" value="2"/>
</dbReference>
<dbReference type="Gene3D" id="3.40.50.300">
    <property type="entry name" value="P-loop containing nucleotide triphosphate hydrolases"/>
    <property type="match status" value="1"/>
</dbReference>
<keyword evidence="7" id="KW-1185">Reference proteome</keyword>
<keyword evidence="4" id="KW-0694">RNA-binding</keyword>
<dbReference type="CDD" id="cd01891">
    <property type="entry name" value="TypA_BipA"/>
    <property type="match status" value="1"/>
</dbReference>
<dbReference type="GO" id="GO:1990904">
    <property type="term" value="C:ribonucleoprotein complex"/>
    <property type="evidence" value="ECO:0007669"/>
    <property type="project" value="TreeGrafter"/>
</dbReference>
<dbReference type="InterPro" id="IPR004161">
    <property type="entry name" value="EFTu-like_2"/>
</dbReference>
<dbReference type="PROSITE" id="PS51722">
    <property type="entry name" value="G_TR_2"/>
    <property type="match status" value="1"/>
</dbReference>
<keyword evidence="4" id="KW-0699">rRNA-binding</keyword>
<dbReference type="SUPFAM" id="SSF52540">
    <property type="entry name" value="P-loop containing nucleoside triphosphate hydrolases"/>
    <property type="match status" value="1"/>
</dbReference>
<evidence type="ECO:0000256" key="1">
    <source>
        <dbReference type="ARBA" id="ARBA00022741"/>
    </source>
</evidence>
<feature type="binding site" evidence="4">
    <location>
        <begin position="129"/>
        <end position="132"/>
    </location>
    <ligand>
        <name>GTP</name>
        <dbReference type="ChEBI" id="CHEBI:37565"/>
    </ligand>
</feature>
<dbReference type="FunFam" id="3.30.70.870:FF:000003">
    <property type="entry name" value="GTP-binding protein TypA"/>
    <property type="match status" value="1"/>
</dbReference>
<dbReference type="GO" id="GO:0043022">
    <property type="term" value="F:ribosome binding"/>
    <property type="evidence" value="ECO:0007669"/>
    <property type="project" value="UniProtKB-UniRule"/>
</dbReference>
<dbReference type="PRINTS" id="PR00315">
    <property type="entry name" value="ELONGATNFCT"/>
</dbReference>
<dbReference type="InterPro" id="IPR047041">
    <property type="entry name" value="BipA_GTP-bd_dom"/>
</dbReference>
<dbReference type="SMART" id="SM00838">
    <property type="entry name" value="EFG_C"/>
    <property type="match status" value="1"/>
</dbReference>
<dbReference type="SUPFAM" id="SSF50447">
    <property type="entry name" value="Translation proteins"/>
    <property type="match status" value="1"/>
</dbReference>
<dbReference type="Gene3D" id="2.40.50.250">
    <property type="entry name" value="bipa protein"/>
    <property type="match status" value="1"/>
</dbReference>
<dbReference type="Proteomes" id="UP000049855">
    <property type="component" value="Unassembled WGS sequence"/>
</dbReference>
<dbReference type="PROSITE" id="PS00301">
    <property type="entry name" value="G_TR_1"/>
    <property type="match status" value="1"/>
</dbReference>
<evidence type="ECO:0000313" key="7">
    <source>
        <dbReference type="Proteomes" id="UP000049855"/>
    </source>
</evidence>
<comment type="catalytic activity">
    <reaction evidence="3 4">
        <text>GTP + H2O = GDP + phosphate + H(+)</text>
        <dbReference type="Rhea" id="RHEA:19669"/>
        <dbReference type="ChEBI" id="CHEBI:15377"/>
        <dbReference type="ChEBI" id="CHEBI:15378"/>
        <dbReference type="ChEBI" id="CHEBI:37565"/>
        <dbReference type="ChEBI" id="CHEBI:43474"/>
        <dbReference type="ChEBI" id="CHEBI:58189"/>
    </reaction>
</comment>
<organism evidence="6 7">
    <name type="scientific">Sporomusa ovata</name>
    <dbReference type="NCBI Taxonomy" id="2378"/>
    <lineage>
        <taxon>Bacteria</taxon>
        <taxon>Bacillati</taxon>
        <taxon>Bacillota</taxon>
        <taxon>Negativicutes</taxon>
        <taxon>Selenomonadales</taxon>
        <taxon>Sporomusaceae</taxon>
        <taxon>Sporomusa</taxon>
    </lineage>
</organism>
<dbReference type="EMBL" id="CTRP01000014">
    <property type="protein sequence ID" value="CQR74253.1"/>
    <property type="molecule type" value="Genomic_DNA"/>
</dbReference>
<dbReference type="RefSeq" id="WP_021170262.1">
    <property type="nucleotide sequence ID" value="NZ_CTRP01000014.1"/>
</dbReference>
<reference evidence="7" key="1">
    <citation type="submission" date="2015-03" db="EMBL/GenBank/DDBJ databases">
        <authorList>
            <person name="Nijsse Bart"/>
        </authorList>
    </citation>
    <scope>NUCLEOTIDE SEQUENCE [LARGE SCALE GENOMIC DNA]</scope>
</reference>
<sequence length="601" mass="67319">MERNDLRNIAIIAHVDHGKTTLVDAMLKQSGVFRANEHIIERVMDSNDLERERGITILSKNTAVMYHNIKINIVDTPGHADFGGEVERVLNMVDGVLLLVDAFEGPMPQTKYVLRKALEQKIKPIVVINKIDRPDQRVEDVLDEVLELFIELDANDEQLDFPVVYATARAGIAKMAMDDNSDNLQPLFECIEKTIPAPRGEIDGPLQVMITTLDYDDYVGRIAIGRVVRGRIKNGQNVVLVNGETETKGKIGKLYIYEGLKRTEVQEAALGDIVAMIGLESINIGDTVADTENPEALPAIRIDEPTLAMTFSVNTSPFAGREGQYVTSRHIRDRLFKEAETNVSLRVTETDSPDSFVVAGRGELHLSILIETMRREGYELQIGKPQVIYKEINGKRCEPMEFLTIDVPQEFMGPVMEGLGTRRAELVNMIELAGYLRMEFIIPARGLIGFRSGFLTNTKGNGIMHHVFHGYVPYKGDIPGRTRGALVAFEQGETTGYGINSIQDRGIMFVVPVQPVYEGMIIGENARDMDMDVNPCKKKHVTNMRASGTDDGIRLTPPRILSLEQALEYINDDEAVEVTPQSIRLRKLILDRHIRGRERKQ</sequence>
<name>A0A0U1L547_9FIRM</name>
<keyword evidence="4" id="KW-0690">Ribosome biogenesis</keyword>
<dbReference type="GO" id="GO:0003924">
    <property type="term" value="F:GTPase activity"/>
    <property type="evidence" value="ECO:0007669"/>
    <property type="project" value="UniProtKB-UniRule"/>
</dbReference>
<keyword evidence="1 4" id="KW-0547">Nucleotide-binding</keyword>
<proteinExistence type="inferred from homology"/>
<feature type="domain" description="Tr-type G" evidence="5">
    <location>
        <begin position="4"/>
        <end position="199"/>
    </location>
</feature>
<dbReference type="PANTHER" id="PTHR42908">
    <property type="entry name" value="TRANSLATION ELONGATION FACTOR-RELATED"/>
    <property type="match status" value="1"/>
</dbReference>
<dbReference type="Pfam" id="PF21018">
    <property type="entry name" value="BipA_C"/>
    <property type="match status" value="1"/>
</dbReference>
<dbReference type="Gene3D" id="3.30.70.870">
    <property type="entry name" value="Elongation Factor G (Translational Gtpase), domain 3"/>
    <property type="match status" value="1"/>
</dbReference>
<evidence type="ECO:0000256" key="2">
    <source>
        <dbReference type="ARBA" id="ARBA00023134"/>
    </source>
</evidence>
<dbReference type="CDD" id="cd03710">
    <property type="entry name" value="BipA_TypA_C"/>
    <property type="match status" value="1"/>
</dbReference>
<dbReference type="CDD" id="cd16263">
    <property type="entry name" value="BipA_III"/>
    <property type="match status" value="1"/>
</dbReference>
<accession>A0A0U1L547</accession>
<dbReference type="AlphaFoldDB" id="A0A0U1L547"/>
<dbReference type="InterPro" id="IPR047043">
    <property type="entry name" value="BipA_III"/>
</dbReference>
<keyword evidence="4" id="KW-0820">tRNA-binding</keyword>
<dbReference type="Pfam" id="PF00679">
    <property type="entry name" value="EFG_C"/>
    <property type="match status" value="1"/>
</dbReference>
<dbReference type="Pfam" id="PF03144">
    <property type="entry name" value="GTP_EFTU_D2"/>
    <property type="match status" value="1"/>
</dbReference>
<dbReference type="NCBIfam" id="TIGR00231">
    <property type="entry name" value="small_GTP"/>
    <property type="match status" value="1"/>
</dbReference>
<dbReference type="FunFam" id="2.40.30.10:FF:000016">
    <property type="entry name" value="GTP-binding protein TypA"/>
    <property type="match status" value="1"/>
</dbReference>